<dbReference type="GO" id="GO:0016491">
    <property type="term" value="F:oxidoreductase activity"/>
    <property type="evidence" value="ECO:0007669"/>
    <property type="project" value="UniProtKB-KW"/>
</dbReference>
<gene>
    <name evidence="9 13" type="primary">dnaJ</name>
    <name evidence="13" type="ORF">ACFQ4E_09525</name>
</gene>
<dbReference type="NCBIfam" id="NF008035">
    <property type="entry name" value="PRK10767.1"/>
    <property type="match status" value="1"/>
</dbReference>
<dbReference type="Proteomes" id="UP001597135">
    <property type="component" value="Unassembled WGS sequence"/>
</dbReference>
<dbReference type="InterPro" id="IPR002939">
    <property type="entry name" value="DnaJ_C"/>
</dbReference>
<comment type="cofactor">
    <cofactor evidence="9">
        <name>Zn(2+)</name>
        <dbReference type="ChEBI" id="CHEBI:29105"/>
    </cofactor>
    <text evidence="9">Binds 2 Zn(2+) ions per monomer.</text>
</comment>
<dbReference type="CDD" id="cd10747">
    <property type="entry name" value="DnaJ_C"/>
    <property type="match status" value="1"/>
</dbReference>
<evidence type="ECO:0000256" key="5">
    <source>
        <dbReference type="ARBA" id="ARBA00022771"/>
    </source>
</evidence>
<comment type="subunit">
    <text evidence="9">Homodimer.</text>
</comment>
<dbReference type="Gene3D" id="1.10.287.110">
    <property type="entry name" value="DnaJ domain"/>
    <property type="match status" value="1"/>
</dbReference>
<keyword evidence="4 9" id="KW-0677">Repeat</keyword>
<evidence type="ECO:0000259" key="11">
    <source>
        <dbReference type="PROSITE" id="PS50076"/>
    </source>
</evidence>
<dbReference type="InterPro" id="IPR008971">
    <property type="entry name" value="HSP40/DnaJ_pept-bd"/>
</dbReference>
<feature type="zinc finger region" description="CR-type" evidence="10">
    <location>
        <begin position="142"/>
        <end position="220"/>
    </location>
</feature>
<dbReference type="PRINTS" id="PR00625">
    <property type="entry name" value="JDOMAIN"/>
</dbReference>
<dbReference type="PROSITE" id="PS51188">
    <property type="entry name" value="ZF_CR"/>
    <property type="match status" value="1"/>
</dbReference>
<comment type="domain">
    <text evidence="9">The J domain is necessary and sufficient to stimulate DnaK ATPase activity. Zinc center 1 plays an important role in the autonomous, DnaK-independent chaperone activity of DnaJ. Zinc center 2 is essential for interaction with DnaK and for DnaJ activity.</text>
</comment>
<keyword evidence="7 9" id="KW-0346">Stress response</keyword>
<dbReference type="CDD" id="cd06257">
    <property type="entry name" value="DnaJ"/>
    <property type="match status" value="1"/>
</dbReference>
<dbReference type="CDD" id="cd10719">
    <property type="entry name" value="DnaJ_zf"/>
    <property type="match status" value="1"/>
</dbReference>
<comment type="subcellular location">
    <subcellularLocation>
        <location evidence="9">Cytoplasm</location>
    </subcellularLocation>
</comment>
<feature type="binding site" evidence="9">
    <location>
        <position position="172"/>
    </location>
    <ligand>
        <name>Zn(2+)</name>
        <dbReference type="ChEBI" id="CHEBI:29105"/>
        <label>2</label>
    </ligand>
</feature>
<dbReference type="EMBL" id="JBHTMU010000014">
    <property type="protein sequence ID" value="MFD1342656.1"/>
    <property type="molecule type" value="Genomic_DNA"/>
</dbReference>
<dbReference type="RefSeq" id="WP_386802924.1">
    <property type="nucleotide sequence ID" value="NZ_JBHTMU010000014.1"/>
</dbReference>
<feature type="binding site" evidence="9">
    <location>
        <position position="175"/>
    </location>
    <ligand>
        <name>Zn(2+)</name>
        <dbReference type="ChEBI" id="CHEBI:29105"/>
        <label>2</label>
    </ligand>
</feature>
<evidence type="ECO:0000313" key="14">
    <source>
        <dbReference type="Proteomes" id="UP001597135"/>
    </source>
</evidence>
<dbReference type="SUPFAM" id="SSF49493">
    <property type="entry name" value="HSP40/DnaJ peptide-binding domain"/>
    <property type="match status" value="2"/>
</dbReference>
<feature type="binding site" evidence="9">
    <location>
        <position position="155"/>
    </location>
    <ligand>
        <name>Zn(2+)</name>
        <dbReference type="ChEBI" id="CHEBI:29105"/>
        <label>1</label>
    </ligand>
</feature>
<feature type="repeat" description="CXXCXGXG motif" evidence="9">
    <location>
        <begin position="208"/>
        <end position="215"/>
    </location>
</feature>
<keyword evidence="5 9" id="KW-0863">Zinc-finger</keyword>
<dbReference type="InterPro" id="IPR001305">
    <property type="entry name" value="HSP_DnaJ_Cys-rich_dom"/>
</dbReference>
<name>A0ABW3ZHJ9_9RHOB</name>
<dbReference type="Pfam" id="PF00226">
    <property type="entry name" value="DnaJ"/>
    <property type="match status" value="1"/>
</dbReference>
<keyword evidence="14" id="KW-1185">Reference proteome</keyword>
<dbReference type="PANTHER" id="PTHR43096">
    <property type="entry name" value="DNAJ HOMOLOG 1, MITOCHONDRIAL-RELATED"/>
    <property type="match status" value="1"/>
</dbReference>
<dbReference type="PROSITE" id="PS50076">
    <property type="entry name" value="DNAJ_2"/>
    <property type="match status" value="1"/>
</dbReference>
<feature type="repeat" description="CXXCXGXG motif" evidence="9">
    <location>
        <begin position="172"/>
        <end position="179"/>
    </location>
</feature>
<sequence>MSKRDYYDVLGIKKGASAEEIKKAYRQKAKELHPDRNADNPEAESQFKEANEAYEVLKDADKKAAYDRFGHSAFEGGMGGGGGRPGGGFGGGQGDFASAFSDVFDDLFGDFMGGGRGGRSRAARGADLRYNLRVTLEEAYGGLQKTITVPTSVQCGSCSGSGSEGGAEPTTCPTCSGMGKVRATQGFFTVERTCPTCSGLGQIIKNPCSTCGGNGRVQKERALSVNIPAGVETGTRIRLAGEGEAGMRGGPPGDLYIFIEVTPHKIFERDGTELHCRVPVSMTAAALGGDIEVPTIDGGRSRVKIPAGSQSGRQMRLRGKGMPALRGGTAGDMFIELAVETPVNLTTKQKELLREFEALSEDNNPESKSFFSSVKSFWDSMKG</sequence>
<keyword evidence="13" id="KW-0560">Oxidoreductase</keyword>
<evidence type="ECO:0000256" key="2">
    <source>
        <dbReference type="ARBA" id="ARBA00022705"/>
    </source>
</evidence>
<organism evidence="13 14">
    <name type="scientific">Litorisediminicola beolgyonensis</name>
    <dbReference type="NCBI Taxonomy" id="1173614"/>
    <lineage>
        <taxon>Bacteria</taxon>
        <taxon>Pseudomonadati</taxon>
        <taxon>Pseudomonadota</taxon>
        <taxon>Alphaproteobacteria</taxon>
        <taxon>Rhodobacterales</taxon>
        <taxon>Paracoccaceae</taxon>
        <taxon>Litorisediminicola</taxon>
    </lineage>
</organism>
<comment type="function">
    <text evidence="9">Participates actively in the response to hyperosmotic and heat shock by preventing the aggregation of stress-denatured proteins and by disaggregating proteins, also in an autonomous, DnaK-independent fashion. Unfolded proteins bind initially to DnaJ; upon interaction with the DnaJ-bound protein, DnaK hydrolyzes its bound ATP, resulting in the formation of a stable complex. GrpE releases ADP from DnaK; ATP binding to DnaK triggers the release of the substrate protein, thus completing the reaction cycle. Several rounds of ATP-dependent interactions between DnaJ, DnaK and GrpE are required for fully efficient folding. Also involved, together with DnaK and GrpE, in the DNA replication of plasmids through activation of initiation proteins.</text>
</comment>
<dbReference type="InterPro" id="IPR001623">
    <property type="entry name" value="DnaJ_domain"/>
</dbReference>
<dbReference type="PROSITE" id="PS00636">
    <property type="entry name" value="DNAJ_1"/>
    <property type="match status" value="1"/>
</dbReference>
<evidence type="ECO:0000256" key="1">
    <source>
        <dbReference type="ARBA" id="ARBA00022490"/>
    </source>
</evidence>
<feature type="binding site" evidence="9">
    <location>
        <position position="211"/>
    </location>
    <ligand>
        <name>Zn(2+)</name>
        <dbReference type="ChEBI" id="CHEBI:29105"/>
        <label>1</label>
    </ligand>
</feature>
<keyword evidence="2 9" id="KW-0235">DNA replication</keyword>
<feature type="domain" description="CR-type" evidence="12">
    <location>
        <begin position="142"/>
        <end position="220"/>
    </location>
</feature>
<evidence type="ECO:0000256" key="3">
    <source>
        <dbReference type="ARBA" id="ARBA00022723"/>
    </source>
</evidence>
<keyword evidence="8 9" id="KW-0143">Chaperone</keyword>
<protein>
    <recommendedName>
        <fullName evidence="9">Chaperone protein DnaJ</fullName>
    </recommendedName>
</protein>
<dbReference type="SUPFAM" id="SSF46565">
    <property type="entry name" value="Chaperone J-domain"/>
    <property type="match status" value="1"/>
</dbReference>
<accession>A0ABW3ZHJ9</accession>
<dbReference type="Gene3D" id="2.60.260.20">
    <property type="entry name" value="Urease metallochaperone UreE, N-terminal domain"/>
    <property type="match status" value="2"/>
</dbReference>
<evidence type="ECO:0000256" key="10">
    <source>
        <dbReference type="PROSITE-ProRule" id="PRU00546"/>
    </source>
</evidence>
<feature type="binding site" evidence="9">
    <location>
        <position position="194"/>
    </location>
    <ligand>
        <name>Zn(2+)</name>
        <dbReference type="ChEBI" id="CHEBI:29105"/>
        <label>2</label>
    </ligand>
</feature>
<dbReference type="Pfam" id="PF01556">
    <property type="entry name" value="DnaJ_C"/>
    <property type="match status" value="1"/>
</dbReference>
<dbReference type="NCBIfam" id="TIGR02349">
    <property type="entry name" value="DnaJ_bact"/>
    <property type="match status" value="1"/>
</dbReference>
<evidence type="ECO:0000256" key="6">
    <source>
        <dbReference type="ARBA" id="ARBA00022833"/>
    </source>
</evidence>
<reference evidence="14" key="1">
    <citation type="journal article" date="2019" name="Int. J. Syst. Evol. Microbiol.">
        <title>The Global Catalogue of Microorganisms (GCM) 10K type strain sequencing project: providing services to taxonomists for standard genome sequencing and annotation.</title>
        <authorList>
            <consortium name="The Broad Institute Genomics Platform"/>
            <consortium name="The Broad Institute Genome Sequencing Center for Infectious Disease"/>
            <person name="Wu L."/>
            <person name="Ma J."/>
        </authorList>
    </citation>
    <scope>NUCLEOTIDE SEQUENCE [LARGE SCALE GENOMIC DNA]</scope>
    <source>
        <strain evidence="14">CCUG 62953</strain>
    </source>
</reference>
<dbReference type="InterPro" id="IPR036869">
    <property type="entry name" value="J_dom_sf"/>
</dbReference>
<dbReference type="Pfam" id="PF00684">
    <property type="entry name" value="DnaJ_CXXCXGXG"/>
    <property type="match status" value="1"/>
</dbReference>
<feature type="binding site" evidence="9">
    <location>
        <position position="197"/>
    </location>
    <ligand>
        <name>Zn(2+)</name>
        <dbReference type="ChEBI" id="CHEBI:29105"/>
        <label>2</label>
    </ligand>
</feature>
<evidence type="ECO:0000259" key="12">
    <source>
        <dbReference type="PROSITE" id="PS51188"/>
    </source>
</evidence>
<dbReference type="InterPro" id="IPR018253">
    <property type="entry name" value="DnaJ_domain_CS"/>
</dbReference>
<keyword evidence="1 9" id="KW-0963">Cytoplasm</keyword>
<evidence type="ECO:0000256" key="9">
    <source>
        <dbReference type="HAMAP-Rule" id="MF_01152"/>
    </source>
</evidence>
<dbReference type="HAMAP" id="MF_01152">
    <property type="entry name" value="DnaJ"/>
    <property type="match status" value="1"/>
</dbReference>
<feature type="domain" description="J" evidence="11">
    <location>
        <begin position="5"/>
        <end position="70"/>
    </location>
</feature>
<keyword evidence="3 9" id="KW-0479">Metal-binding</keyword>
<dbReference type="InterPro" id="IPR036410">
    <property type="entry name" value="HSP_DnaJ_Cys-rich_dom_sf"/>
</dbReference>
<feature type="binding site" evidence="9">
    <location>
        <position position="158"/>
    </location>
    <ligand>
        <name>Zn(2+)</name>
        <dbReference type="ChEBI" id="CHEBI:29105"/>
        <label>1</label>
    </ligand>
</feature>
<keyword evidence="6 9" id="KW-0862">Zinc</keyword>
<dbReference type="SMART" id="SM00271">
    <property type="entry name" value="DnaJ"/>
    <property type="match status" value="1"/>
</dbReference>
<evidence type="ECO:0000256" key="8">
    <source>
        <dbReference type="ARBA" id="ARBA00023186"/>
    </source>
</evidence>
<evidence type="ECO:0000256" key="7">
    <source>
        <dbReference type="ARBA" id="ARBA00023016"/>
    </source>
</evidence>
<dbReference type="Gene3D" id="2.10.230.10">
    <property type="entry name" value="Heat shock protein DnaJ, cysteine-rich domain"/>
    <property type="match status" value="1"/>
</dbReference>
<feature type="repeat" description="CXXCXGXG motif" evidence="9">
    <location>
        <begin position="155"/>
        <end position="162"/>
    </location>
</feature>
<evidence type="ECO:0000256" key="4">
    <source>
        <dbReference type="ARBA" id="ARBA00022737"/>
    </source>
</evidence>
<comment type="similarity">
    <text evidence="9">Belongs to the DnaJ family.</text>
</comment>
<feature type="binding site" evidence="9">
    <location>
        <position position="208"/>
    </location>
    <ligand>
        <name>Zn(2+)</name>
        <dbReference type="ChEBI" id="CHEBI:29105"/>
        <label>1</label>
    </ligand>
</feature>
<dbReference type="InterPro" id="IPR012724">
    <property type="entry name" value="DnaJ"/>
</dbReference>
<comment type="caution">
    <text evidence="13">The sequence shown here is derived from an EMBL/GenBank/DDBJ whole genome shotgun (WGS) entry which is preliminary data.</text>
</comment>
<evidence type="ECO:0000313" key="13">
    <source>
        <dbReference type="EMBL" id="MFD1342656.1"/>
    </source>
</evidence>
<proteinExistence type="inferred from homology"/>
<feature type="repeat" description="CXXCXGXG motif" evidence="9">
    <location>
        <begin position="194"/>
        <end position="201"/>
    </location>
</feature>
<dbReference type="PANTHER" id="PTHR43096:SF48">
    <property type="entry name" value="CHAPERONE PROTEIN DNAJ"/>
    <property type="match status" value="1"/>
</dbReference>
<dbReference type="SUPFAM" id="SSF57938">
    <property type="entry name" value="DnaJ/Hsp40 cysteine-rich domain"/>
    <property type="match status" value="1"/>
</dbReference>